<protein>
    <submittedName>
        <fullName evidence="1">Bacillithiol biosynthesis deacetylase BshB1</fullName>
    </submittedName>
</protein>
<dbReference type="NCBIfam" id="TIGR04001">
    <property type="entry name" value="thiol_BshB1"/>
    <property type="match status" value="1"/>
</dbReference>
<dbReference type="RefSeq" id="WP_378959945.1">
    <property type="nucleotide sequence ID" value="NZ_JBHRXC010000001.1"/>
</dbReference>
<dbReference type="EMBL" id="JBHSBY010000035">
    <property type="protein sequence ID" value="MFC4196612.1"/>
    <property type="molecule type" value="Genomic_DNA"/>
</dbReference>
<proteinExistence type="predicted"/>
<organism evidence="1 2">
    <name type="scientific">Pedobacter jamesrossensis</name>
    <dbReference type="NCBI Taxonomy" id="1908238"/>
    <lineage>
        <taxon>Bacteria</taxon>
        <taxon>Pseudomonadati</taxon>
        <taxon>Bacteroidota</taxon>
        <taxon>Sphingobacteriia</taxon>
        <taxon>Sphingobacteriales</taxon>
        <taxon>Sphingobacteriaceae</taxon>
        <taxon>Pedobacter</taxon>
    </lineage>
</organism>
<dbReference type="InterPro" id="IPR023842">
    <property type="entry name" value="Bacillithiol_biosynth_BshB1"/>
</dbReference>
<sequence length="236" mass="26237">MKVDILAFGAHPDDVECAAGGVLISSILDGGKVVVVDLTRGEMGTFGDTETRQQEALLAAEHMGLFARRNLDLGDGRIENSFSNRLKVIQIIREYKPKIILANAISDRHPDHKNAAELVSQASFLSGLKKLSDVANEEYLQEPWRPSAVYHYIQDYFLKPDVVIDISSVFEKKMETIKLFRSQFLTADDHQANGILALMGQIEATNKIFGRAINVNYAEGFTSERYIGAKNFSSII</sequence>
<evidence type="ECO:0000313" key="2">
    <source>
        <dbReference type="Proteomes" id="UP001595792"/>
    </source>
</evidence>
<dbReference type="InterPro" id="IPR024078">
    <property type="entry name" value="LmbE-like_dom_sf"/>
</dbReference>
<keyword evidence="2" id="KW-1185">Reference proteome</keyword>
<comment type="caution">
    <text evidence="1">The sequence shown here is derived from an EMBL/GenBank/DDBJ whole genome shotgun (WGS) entry which is preliminary data.</text>
</comment>
<evidence type="ECO:0000313" key="1">
    <source>
        <dbReference type="EMBL" id="MFC4196612.1"/>
    </source>
</evidence>
<accession>A0ABV8NM28</accession>
<dbReference type="Pfam" id="PF02585">
    <property type="entry name" value="PIG-L"/>
    <property type="match status" value="1"/>
</dbReference>
<dbReference type="PANTHER" id="PTHR12993:SF30">
    <property type="entry name" value="N-ACETYL-ALPHA-D-GLUCOSAMINYL L-MALATE DEACETYLASE 1"/>
    <property type="match status" value="1"/>
</dbReference>
<dbReference type="Gene3D" id="3.40.50.10320">
    <property type="entry name" value="LmbE-like"/>
    <property type="match status" value="1"/>
</dbReference>
<gene>
    <name evidence="1" type="primary">bshB1</name>
    <name evidence="1" type="ORF">ACFOUY_07880</name>
</gene>
<dbReference type="InterPro" id="IPR003737">
    <property type="entry name" value="GlcNAc_PI_deacetylase-related"/>
</dbReference>
<dbReference type="PANTHER" id="PTHR12993">
    <property type="entry name" value="N-ACETYLGLUCOSAMINYL-PHOSPHATIDYLINOSITOL DE-N-ACETYLASE-RELATED"/>
    <property type="match status" value="1"/>
</dbReference>
<reference evidence="2" key="1">
    <citation type="journal article" date="2019" name="Int. J. Syst. Evol. Microbiol.">
        <title>The Global Catalogue of Microorganisms (GCM) 10K type strain sequencing project: providing services to taxonomists for standard genome sequencing and annotation.</title>
        <authorList>
            <consortium name="The Broad Institute Genomics Platform"/>
            <consortium name="The Broad Institute Genome Sequencing Center for Infectious Disease"/>
            <person name="Wu L."/>
            <person name="Ma J."/>
        </authorList>
    </citation>
    <scope>NUCLEOTIDE SEQUENCE [LARGE SCALE GENOMIC DNA]</scope>
    <source>
        <strain evidence="2">CCM 8689</strain>
    </source>
</reference>
<dbReference type="Proteomes" id="UP001595792">
    <property type="component" value="Unassembled WGS sequence"/>
</dbReference>
<dbReference type="SUPFAM" id="SSF102588">
    <property type="entry name" value="LmbE-like"/>
    <property type="match status" value="1"/>
</dbReference>
<name>A0ABV8NM28_9SPHI</name>